<protein>
    <submittedName>
        <fullName evidence="5">Soprulation-specific penicillin-binding protein, putative</fullName>
    </submittedName>
</protein>
<keyword evidence="2 3" id="KW-0472">Membrane</keyword>
<dbReference type="InterPro" id="IPR050515">
    <property type="entry name" value="Beta-lactam/transpept"/>
</dbReference>
<feature type="domain" description="Penicillin-binding protein transpeptidase" evidence="4">
    <location>
        <begin position="199"/>
        <end position="482"/>
    </location>
</feature>
<evidence type="ECO:0000256" key="2">
    <source>
        <dbReference type="ARBA" id="ARBA00023136"/>
    </source>
</evidence>
<keyword evidence="6" id="KW-1185">Reference proteome</keyword>
<evidence type="ECO:0000259" key="4">
    <source>
        <dbReference type="Pfam" id="PF00905"/>
    </source>
</evidence>
<gene>
    <name evidence="5" type="ordered locus">COPRO5265_0688</name>
</gene>
<dbReference type="GO" id="GO:0005886">
    <property type="term" value="C:plasma membrane"/>
    <property type="evidence" value="ECO:0007669"/>
    <property type="project" value="TreeGrafter"/>
</dbReference>
<dbReference type="InterPro" id="IPR012338">
    <property type="entry name" value="Beta-lactam/transpept-like"/>
</dbReference>
<dbReference type="Pfam" id="PF00905">
    <property type="entry name" value="Transpeptidase"/>
    <property type="match status" value="1"/>
</dbReference>
<evidence type="ECO:0000256" key="1">
    <source>
        <dbReference type="ARBA" id="ARBA00004370"/>
    </source>
</evidence>
<dbReference type="AlphaFoldDB" id="B5Y8D9"/>
<reference evidence="5 6" key="2">
    <citation type="journal article" date="2014" name="Genome Announc.">
        <title>Complete Genome Sequence of Coprothermobacter proteolyticus DSM 5265.</title>
        <authorList>
            <person name="Alexiev A."/>
            <person name="Coil D.A."/>
            <person name="Badger J.H."/>
            <person name="Enticknap J."/>
            <person name="Ward N."/>
            <person name="Robb F.T."/>
            <person name="Eisen J.A."/>
        </authorList>
    </citation>
    <scope>NUCLEOTIDE SEQUENCE [LARGE SCALE GENOMIC DNA]</scope>
    <source>
        <strain evidence="6">ATCC 35245 / DSM 5265 / OCM 4 / BT</strain>
    </source>
</reference>
<organism evidence="5 6">
    <name type="scientific">Coprothermobacter proteolyticus (strain ATCC 35245 / DSM 5265 / OCM 4 / BT)</name>
    <dbReference type="NCBI Taxonomy" id="309798"/>
    <lineage>
        <taxon>Bacteria</taxon>
        <taxon>Pseudomonadati</taxon>
        <taxon>Coprothermobacterota</taxon>
        <taxon>Coprothermobacteria</taxon>
        <taxon>Coprothermobacterales</taxon>
        <taxon>Coprothermobacteraceae</taxon>
        <taxon>Coprothermobacter</taxon>
    </lineage>
</organism>
<dbReference type="PANTHER" id="PTHR30627:SF1">
    <property type="entry name" value="PEPTIDOGLYCAN D,D-TRANSPEPTIDASE FTSI"/>
    <property type="match status" value="1"/>
</dbReference>
<evidence type="ECO:0000313" key="5">
    <source>
        <dbReference type="EMBL" id="ACI17035.1"/>
    </source>
</evidence>
<evidence type="ECO:0000313" key="6">
    <source>
        <dbReference type="Proteomes" id="UP000001732"/>
    </source>
</evidence>
<dbReference type="eggNOG" id="COG0768">
    <property type="taxonomic scope" value="Bacteria"/>
</dbReference>
<feature type="transmembrane region" description="Helical" evidence="3">
    <location>
        <begin position="12"/>
        <end position="33"/>
    </location>
</feature>
<dbReference type="PANTHER" id="PTHR30627">
    <property type="entry name" value="PEPTIDOGLYCAN D,D-TRANSPEPTIDASE"/>
    <property type="match status" value="1"/>
</dbReference>
<dbReference type="STRING" id="309798.COPRO5265_0688"/>
<dbReference type="GO" id="GO:0071555">
    <property type="term" value="P:cell wall organization"/>
    <property type="evidence" value="ECO:0007669"/>
    <property type="project" value="TreeGrafter"/>
</dbReference>
<name>B5Y8D9_COPPD</name>
<proteinExistence type="predicted"/>
<dbReference type="Proteomes" id="UP000001732">
    <property type="component" value="Chromosome"/>
</dbReference>
<comment type="subcellular location">
    <subcellularLocation>
        <location evidence="1">Membrane</location>
    </subcellularLocation>
</comment>
<keyword evidence="3" id="KW-0812">Transmembrane</keyword>
<dbReference type="SUPFAM" id="SSF56601">
    <property type="entry name" value="beta-lactamase/transpeptidase-like"/>
    <property type="match status" value="1"/>
</dbReference>
<dbReference type="Gene3D" id="3.40.710.10">
    <property type="entry name" value="DD-peptidase/beta-lactamase superfamily"/>
    <property type="match status" value="1"/>
</dbReference>
<dbReference type="InterPro" id="IPR001460">
    <property type="entry name" value="PCN-bd_Tpept"/>
</dbReference>
<dbReference type="EMBL" id="CP001145">
    <property type="protein sequence ID" value="ACI17035.1"/>
    <property type="molecule type" value="Genomic_DNA"/>
</dbReference>
<keyword evidence="3" id="KW-1133">Transmembrane helix</keyword>
<sequence>MHANIISVKRYVMIPLLLFTAFVIMFISVFTSIEYIHDQAEKPLSPSLVLRGSITSSGGAIAYNSSSITKRLWGPKALLESSCNEELEKIVQLKCEEIQSLPHVNVDTPYAWVELREQRQQADSTRFLVGTHTPGGNTGLEAALDLVLSTRFVFSKTSTQPTVETTIDAGLQKITDDYVSQIADQLGPERAWIVIISNKGDILAGSAFTKNKAGSSPLYQELFEPGSIFKPLVMAWALDVGAIDTSFTVYSPGVTQIDGITIRDWKFLGTVDLTKALQQSSNIYMATVAKKTGYDRLIAGLKRYGMDDPVLHFPGEAKSILPQNTQASLLNAGFGQGVALTPLQFVRAYTAIANNGLLYNLRLVKSITVGDQHIEFPTATPTRVVSPESANIVRNIMKTIATPTVSAAAVPYKGKYFNVAAKSGTAQVPVNGQYNQTDRLYSYVGLLPGDNPEMILLISIDRPQKISPSLAVYVAAPWFRQVVRDVMLFKGFTP</sequence>
<dbReference type="GO" id="GO:0008658">
    <property type="term" value="F:penicillin binding"/>
    <property type="evidence" value="ECO:0007669"/>
    <property type="project" value="InterPro"/>
</dbReference>
<evidence type="ECO:0000256" key="3">
    <source>
        <dbReference type="SAM" id="Phobius"/>
    </source>
</evidence>
<dbReference type="KEGG" id="cpo:COPRO5265_0688"/>
<dbReference type="HOGENOM" id="CLU_551762_0_0_9"/>
<reference evidence="6" key="1">
    <citation type="submission" date="2008-08" db="EMBL/GenBank/DDBJ databases">
        <title>The complete genome sequence of Coprothermobacter proteolyticus strain ATCC 5245 / DSM 5265 / BT.</title>
        <authorList>
            <person name="Dodson R.J."/>
            <person name="Durkin A.S."/>
            <person name="Wu M."/>
            <person name="Eisen J."/>
            <person name="Sutton G."/>
        </authorList>
    </citation>
    <scope>NUCLEOTIDE SEQUENCE [LARGE SCALE GENOMIC DNA]</scope>
    <source>
        <strain evidence="6">ATCC 35245 / DSM 5265 / OCM 4 / BT</strain>
    </source>
</reference>
<accession>B5Y8D9</accession>